<name>A0A8S3SBZ1_MYTED</name>
<dbReference type="OrthoDB" id="10374060at2759"/>
<proteinExistence type="predicted"/>
<gene>
    <name evidence="3" type="ORF">MEDL_29715</name>
</gene>
<evidence type="ECO:0000256" key="1">
    <source>
        <dbReference type="SAM" id="MobiDB-lite"/>
    </source>
</evidence>
<feature type="chain" id="PRO_5035885172" evidence="2">
    <location>
        <begin position="21"/>
        <end position="200"/>
    </location>
</feature>
<keyword evidence="4" id="KW-1185">Reference proteome</keyword>
<protein>
    <submittedName>
        <fullName evidence="3">Uncharacterized protein</fullName>
    </submittedName>
</protein>
<sequence length="200" mass="23389">METSLLLTLLFAIAVTVVVSVPTKSHKEANKRSDYDWYDWYDDYDNYDLYDDYDWYGDDYWDDYDWNDYYDCDLTDGNVKECISGDCVDVNDICSGVDSCSSMENDWFCTVYVRGIEKAKDSIKKRNLGKGVDDKKLKTKVYQLITRKIKATKQKKVDNGKGKARKNTEQNLKNIRRILSRKTTGLKQRMHRAFEAKAKP</sequence>
<keyword evidence="2" id="KW-0732">Signal</keyword>
<dbReference type="AlphaFoldDB" id="A0A8S3SBZ1"/>
<organism evidence="3 4">
    <name type="scientific">Mytilus edulis</name>
    <name type="common">Blue mussel</name>
    <dbReference type="NCBI Taxonomy" id="6550"/>
    <lineage>
        <taxon>Eukaryota</taxon>
        <taxon>Metazoa</taxon>
        <taxon>Spiralia</taxon>
        <taxon>Lophotrochozoa</taxon>
        <taxon>Mollusca</taxon>
        <taxon>Bivalvia</taxon>
        <taxon>Autobranchia</taxon>
        <taxon>Pteriomorphia</taxon>
        <taxon>Mytilida</taxon>
        <taxon>Mytiloidea</taxon>
        <taxon>Mytilidae</taxon>
        <taxon>Mytilinae</taxon>
        <taxon>Mytilus</taxon>
    </lineage>
</organism>
<evidence type="ECO:0000256" key="2">
    <source>
        <dbReference type="SAM" id="SignalP"/>
    </source>
</evidence>
<dbReference type="Proteomes" id="UP000683360">
    <property type="component" value="Unassembled WGS sequence"/>
</dbReference>
<feature type="signal peptide" evidence="2">
    <location>
        <begin position="1"/>
        <end position="20"/>
    </location>
</feature>
<reference evidence="3" key="1">
    <citation type="submission" date="2021-03" db="EMBL/GenBank/DDBJ databases">
        <authorList>
            <person name="Bekaert M."/>
        </authorList>
    </citation>
    <scope>NUCLEOTIDE SEQUENCE</scope>
</reference>
<dbReference type="EMBL" id="CAJPWZ010001460">
    <property type="protein sequence ID" value="CAG2215969.1"/>
    <property type="molecule type" value="Genomic_DNA"/>
</dbReference>
<accession>A0A8S3SBZ1</accession>
<evidence type="ECO:0000313" key="4">
    <source>
        <dbReference type="Proteomes" id="UP000683360"/>
    </source>
</evidence>
<evidence type="ECO:0000313" key="3">
    <source>
        <dbReference type="EMBL" id="CAG2215969.1"/>
    </source>
</evidence>
<comment type="caution">
    <text evidence="3">The sequence shown here is derived from an EMBL/GenBank/DDBJ whole genome shotgun (WGS) entry which is preliminary data.</text>
</comment>
<feature type="region of interest" description="Disordered" evidence="1">
    <location>
        <begin position="155"/>
        <end position="174"/>
    </location>
</feature>